<evidence type="ECO:0000313" key="3">
    <source>
        <dbReference type="EMBL" id="MBB1115879.1"/>
    </source>
</evidence>
<dbReference type="AlphaFoldDB" id="A0A7W3YUK6"/>
<dbReference type="PANTHER" id="PTHR46320">
    <property type="entry name" value="GLYCEROPHOSPHODIESTER PHOSPHODIESTERASE 1"/>
    <property type="match status" value="1"/>
</dbReference>
<accession>A0A7W3YUK6</accession>
<dbReference type="EMBL" id="JACIUV010000001">
    <property type="protein sequence ID" value="MBB1115879.1"/>
    <property type="molecule type" value="Genomic_DNA"/>
</dbReference>
<feature type="domain" description="GP-PDE" evidence="2">
    <location>
        <begin position="36"/>
        <end position="294"/>
    </location>
</feature>
<dbReference type="RefSeq" id="WP_182621259.1">
    <property type="nucleotide sequence ID" value="NZ_JACIUV010000001.1"/>
</dbReference>
<dbReference type="PROSITE" id="PS51704">
    <property type="entry name" value="GP_PDE"/>
    <property type="match status" value="1"/>
</dbReference>
<evidence type="ECO:0000256" key="1">
    <source>
        <dbReference type="SAM" id="SignalP"/>
    </source>
</evidence>
<sequence length="301" mass="32502">MIKPLHWLVAGAALASAGSALAHDAVAERLRHPDEVIVVAHRGCVGEAPEVSVASIHACAGKGINAVEMDVRTSRDGHLVAIHDATVDRTTDGKGKVAEMTLAQLQQLRLRRANGGPSVVVTDEPLPTLRDMLLAARQHGFIVHLDIKQAGYADVAALVDALGMRGQTTVWVTGRPGDPAHPDPALAGVLGVVPRIQECPASRGPGCKSAPLDTMPGFAAYNPPGYFLWYLTTDEEFRQFHATPKASGARLMTETLWEVDNLPTPQRHQRYRQLRELGATYFITDKPADMAAFFRGMEAEK</sequence>
<keyword evidence="1" id="KW-0732">Signal</keyword>
<organism evidence="3 4">
    <name type="scientific">Stenotrophomonas koreensis</name>
    <dbReference type="NCBI Taxonomy" id="266128"/>
    <lineage>
        <taxon>Bacteria</taxon>
        <taxon>Pseudomonadati</taxon>
        <taxon>Pseudomonadota</taxon>
        <taxon>Gammaproteobacteria</taxon>
        <taxon>Lysobacterales</taxon>
        <taxon>Lysobacteraceae</taxon>
        <taxon>Stenotrophomonas</taxon>
    </lineage>
</organism>
<feature type="chain" id="PRO_5031078895" evidence="1">
    <location>
        <begin position="23"/>
        <end position="301"/>
    </location>
</feature>
<feature type="signal peptide" evidence="1">
    <location>
        <begin position="1"/>
        <end position="22"/>
    </location>
</feature>
<dbReference type="GO" id="GO:0070291">
    <property type="term" value="P:N-acylethanolamine metabolic process"/>
    <property type="evidence" value="ECO:0007669"/>
    <property type="project" value="TreeGrafter"/>
</dbReference>
<gene>
    <name evidence="3" type="ORF">H4O09_02205</name>
</gene>
<proteinExistence type="predicted"/>
<evidence type="ECO:0000259" key="2">
    <source>
        <dbReference type="PROSITE" id="PS51704"/>
    </source>
</evidence>
<comment type="caution">
    <text evidence="3">The sequence shown here is derived from an EMBL/GenBank/DDBJ whole genome shotgun (WGS) entry which is preliminary data.</text>
</comment>
<reference evidence="3 4" key="1">
    <citation type="submission" date="2020-08" db="EMBL/GenBank/DDBJ databases">
        <title>Stenotrophomonas sp. W1S232.</title>
        <authorList>
            <person name="Deng Y."/>
        </authorList>
    </citation>
    <scope>NUCLEOTIDE SEQUENCE [LARGE SCALE GENOMIC DNA]</scope>
    <source>
        <strain evidence="3 4">W1S232</strain>
    </source>
</reference>
<dbReference type="GO" id="GO:0006580">
    <property type="term" value="P:ethanolamine metabolic process"/>
    <property type="evidence" value="ECO:0007669"/>
    <property type="project" value="TreeGrafter"/>
</dbReference>
<dbReference type="GO" id="GO:0008889">
    <property type="term" value="F:glycerophosphodiester phosphodiesterase activity"/>
    <property type="evidence" value="ECO:0007669"/>
    <property type="project" value="TreeGrafter"/>
</dbReference>
<evidence type="ECO:0000313" key="4">
    <source>
        <dbReference type="Proteomes" id="UP000550609"/>
    </source>
</evidence>
<protein>
    <submittedName>
        <fullName evidence="3">Glycerophosphodiester phosphodiesterase family protein</fullName>
    </submittedName>
</protein>
<dbReference type="GO" id="GO:0006644">
    <property type="term" value="P:phospholipid metabolic process"/>
    <property type="evidence" value="ECO:0007669"/>
    <property type="project" value="TreeGrafter"/>
</dbReference>
<dbReference type="Pfam" id="PF03009">
    <property type="entry name" value="GDPD"/>
    <property type="match status" value="1"/>
</dbReference>
<dbReference type="CDD" id="cd08566">
    <property type="entry name" value="GDPD_AtGDE_like"/>
    <property type="match status" value="1"/>
</dbReference>
<name>A0A7W3YUK6_9GAMM</name>
<dbReference type="InterPro" id="IPR030395">
    <property type="entry name" value="GP_PDE_dom"/>
</dbReference>
<dbReference type="SUPFAM" id="SSF51695">
    <property type="entry name" value="PLC-like phosphodiesterases"/>
    <property type="match status" value="1"/>
</dbReference>
<dbReference type="Proteomes" id="UP000550609">
    <property type="component" value="Unassembled WGS sequence"/>
</dbReference>
<dbReference type="Gene3D" id="3.20.20.190">
    <property type="entry name" value="Phosphatidylinositol (PI) phosphodiesterase"/>
    <property type="match status" value="1"/>
</dbReference>
<dbReference type="GO" id="GO:0005886">
    <property type="term" value="C:plasma membrane"/>
    <property type="evidence" value="ECO:0007669"/>
    <property type="project" value="TreeGrafter"/>
</dbReference>
<dbReference type="InterPro" id="IPR017946">
    <property type="entry name" value="PLC-like_Pdiesterase_TIM-brl"/>
</dbReference>
<dbReference type="PANTHER" id="PTHR46320:SF1">
    <property type="entry name" value="GLYCEROPHOSPHODIESTER PHOSPHODIESTERASE 1"/>
    <property type="match status" value="1"/>
</dbReference>